<dbReference type="InterPro" id="IPR000524">
    <property type="entry name" value="Tscrpt_reg_HTH_GntR"/>
</dbReference>
<dbReference type="SUPFAM" id="SSF46785">
    <property type="entry name" value="Winged helix' DNA-binding domain"/>
    <property type="match status" value="1"/>
</dbReference>
<protein>
    <submittedName>
        <fullName evidence="5">GntR family transcriptional regulator</fullName>
    </submittedName>
</protein>
<dbReference type="SUPFAM" id="SSF48008">
    <property type="entry name" value="GntR ligand-binding domain-like"/>
    <property type="match status" value="1"/>
</dbReference>
<accession>A0A5B8IXP5</accession>
<keyword evidence="3" id="KW-0804">Transcription</keyword>
<feature type="domain" description="HTH gntR-type" evidence="4">
    <location>
        <begin position="6"/>
        <end position="73"/>
    </location>
</feature>
<keyword evidence="6" id="KW-1185">Reference proteome</keyword>
<dbReference type="GO" id="GO:0003700">
    <property type="term" value="F:DNA-binding transcription factor activity"/>
    <property type="evidence" value="ECO:0007669"/>
    <property type="project" value="InterPro"/>
</dbReference>
<dbReference type="SMART" id="SM00345">
    <property type="entry name" value="HTH_GNTR"/>
    <property type="match status" value="1"/>
</dbReference>
<dbReference type="Gene3D" id="1.10.10.10">
    <property type="entry name" value="Winged helix-like DNA-binding domain superfamily/Winged helix DNA-binding domain"/>
    <property type="match status" value="1"/>
</dbReference>
<reference evidence="5 6" key="1">
    <citation type="submission" date="2019-07" db="EMBL/GenBank/DDBJ databases">
        <title>Litoreibacter alkalisoli sp. nov., isolated from saline-alkaline soil.</title>
        <authorList>
            <person name="Wang S."/>
            <person name="Xu L."/>
            <person name="Xing Y.-T."/>
            <person name="Sun J.-Q."/>
        </authorList>
    </citation>
    <scope>NUCLEOTIDE SEQUENCE [LARGE SCALE GENOMIC DNA]</scope>
    <source>
        <strain evidence="5 6">LN3S51</strain>
        <plasmid evidence="5 6">unnamed1</plasmid>
    </source>
</reference>
<geneLocation type="plasmid" evidence="5 6">
    <name>unnamed1</name>
</geneLocation>
<dbReference type="PANTHER" id="PTHR43537">
    <property type="entry name" value="TRANSCRIPTIONAL REGULATOR, GNTR FAMILY"/>
    <property type="match status" value="1"/>
</dbReference>
<evidence type="ECO:0000256" key="2">
    <source>
        <dbReference type="ARBA" id="ARBA00023125"/>
    </source>
</evidence>
<dbReference type="Proteomes" id="UP000318483">
    <property type="component" value="Plasmid unnamed1"/>
</dbReference>
<dbReference type="PROSITE" id="PS50949">
    <property type="entry name" value="HTH_GNTR"/>
    <property type="match status" value="1"/>
</dbReference>
<name>A0A5B8IXP5_9RHOB</name>
<keyword evidence="1" id="KW-0805">Transcription regulation</keyword>
<dbReference type="Pfam" id="PF00392">
    <property type="entry name" value="GntR"/>
    <property type="match status" value="1"/>
</dbReference>
<dbReference type="GO" id="GO:0003677">
    <property type="term" value="F:DNA binding"/>
    <property type="evidence" value="ECO:0007669"/>
    <property type="project" value="UniProtKB-KW"/>
</dbReference>
<dbReference type="PANTHER" id="PTHR43537:SF53">
    <property type="entry name" value="HTH-TYPE TRANSCRIPTIONAL REPRESSOR NANR"/>
    <property type="match status" value="1"/>
</dbReference>
<dbReference type="InterPro" id="IPR011711">
    <property type="entry name" value="GntR_C"/>
</dbReference>
<dbReference type="Pfam" id="PF07729">
    <property type="entry name" value="FCD"/>
    <property type="match status" value="1"/>
</dbReference>
<evidence type="ECO:0000313" key="5">
    <source>
        <dbReference type="EMBL" id="QDY70504.1"/>
    </source>
</evidence>
<evidence type="ECO:0000256" key="3">
    <source>
        <dbReference type="ARBA" id="ARBA00023163"/>
    </source>
</evidence>
<evidence type="ECO:0000256" key="1">
    <source>
        <dbReference type="ARBA" id="ARBA00023015"/>
    </source>
</evidence>
<dbReference type="RefSeq" id="WP_146365922.1">
    <property type="nucleotide sequence ID" value="NZ_CP042262.1"/>
</dbReference>
<dbReference type="CDD" id="cd07377">
    <property type="entry name" value="WHTH_GntR"/>
    <property type="match status" value="1"/>
</dbReference>
<dbReference type="EMBL" id="CP042262">
    <property type="protein sequence ID" value="QDY70504.1"/>
    <property type="molecule type" value="Genomic_DNA"/>
</dbReference>
<keyword evidence="2" id="KW-0238">DNA-binding</keyword>
<sequence length="222" mass="24847">MTKATSVEIEDVCSVLRQKIRNLELTPGTRLVEKNLMEDFGTSRAVIRQALLVLTHEGIVSHIANRGAVVSTPSLKKAREIISLRKVLEKECVRVAATKITPSQIQALQEMIDKERIAVQNDKIPEALVHSSDFHAEISRITQNETSHHILQEILGISSLVCSIYSKSHKCPCHFEDHQKILELLAKEDSEAAMLEMQRHLDNLEMSLNLEDRVGLLGGDVT</sequence>
<dbReference type="Gene3D" id="1.20.120.530">
    <property type="entry name" value="GntR ligand-binding domain-like"/>
    <property type="match status" value="1"/>
</dbReference>
<evidence type="ECO:0000259" key="4">
    <source>
        <dbReference type="PROSITE" id="PS50949"/>
    </source>
</evidence>
<dbReference type="OrthoDB" id="7618373at2"/>
<dbReference type="AlphaFoldDB" id="A0A5B8IXP5"/>
<dbReference type="InterPro" id="IPR008920">
    <property type="entry name" value="TF_FadR/GntR_C"/>
</dbReference>
<dbReference type="SMART" id="SM00895">
    <property type="entry name" value="FCD"/>
    <property type="match status" value="1"/>
</dbReference>
<organism evidence="5 6">
    <name type="scientific">Qingshengfaniella alkalisoli</name>
    <dbReference type="NCBI Taxonomy" id="2599296"/>
    <lineage>
        <taxon>Bacteria</taxon>
        <taxon>Pseudomonadati</taxon>
        <taxon>Pseudomonadota</taxon>
        <taxon>Alphaproteobacteria</taxon>
        <taxon>Rhodobacterales</taxon>
        <taxon>Paracoccaceae</taxon>
        <taxon>Qingshengfaniella</taxon>
    </lineage>
</organism>
<dbReference type="KEGG" id="lit:FPZ52_12410"/>
<gene>
    <name evidence="5" type="ORF">FPZ52_12410</name>
</gene>
<evidence type="ECO:0000313" key="6">
    <source>
        <dbReference type="Proteomes" id="UP000318483"/>
    </source>
</evidence>
<dbReference type="InterPro" id="IPR036388">
    <property type="entry name" value="WH-like_DNA-bd_sf"/>
</dbReference>
<keyword evidence="5" id="KW-0614">Plasmid</keyword>
<dbReference type="InterPro" id="IPR036390">
    <property type="entry name" value="WH_DNA-bd_sf"/>
</dbReference>
<proteinExistence type="predicted"/>